<dbReference type="PANTHER" id="PTHR21237">
    <property type="entry name" value="GRPE PROTEIN"/>
    <property type="match status" value="1"/>
</dbReference>
<dbReference type="CDD" id="cd00446">
    <property type="entry name" value="GrpE"/>
    <property type="match status" value="1"/>
</dbReference>
<reference evidence="5 6" key="1">
    <citation type="journal article" date="2016" name="Environ. Microbiol.">
        <title>Genomic resolution of a cold subsurface aquifer community provides metabolic insights for novel microbes adapted to high CO concentrations.</title>
        <authorList>
            <person name="Probst A.J."/>
            <person name="Castelle C.J."/>
            <person name="Singh A."/>
            <person name="Brown C.T."/>
            <person name="Anantharaman K."/>
            <person name="Sharon I."/>
            <person name="Hug L.A."/>
            <person name="Burstein D."/>
            <person name="Emerson J.B."/>
            <person name="Thomas B.C."/>
            <person name="Banfield J.F."/>
        </authorList>
    </citation>
    <scope>NUCLEOTIDE SEQUENCE [LARGE SCALE GENOMIC DNA]</scope>
    <source>
        <strain evidence="5">CG1_02_38_13</strain>
    </source>
</reference>
<evidence type="ECO:0000256" key="1">
    <source>
        <dbReference type="ARBA" id="ARBA00009054"/>
    </source>
</evidence>
<dbReference type="InterPro" id="IPR000740">
    <property type="entry name" value="GrpE"/>
</dbReference>
<dbReference type="GO" id="GO:0000774">
    <property type="term" value="F:adenyl-nucleotide exchange factor activity"/>
    <property type="evidence" value="ECO:0007669"/>
    <property type="project" value="InterPro"/>
</dbReference>
<protein>
    <recommendedName>
        <fullName evidence="3">Protein GrpE</fullName>
    </recommendedName>
    <alternativeName>
        <fullName evidence="3">HSP-70 cofactor</fullName>
    </alternativeName>
</protein>
<dbReference type="InterPro" id="IPR009012">
    <property type="entry name" value="GrpE_head"/>
</dbReference>
<proteinExistence type="inferred from homology"/>
<comment type="function">
    <text evidence="3">Participates actively in the response to hyperosmotic and heat shock by preventing the aggregation of stress-denatured proteins, in association with DnaK and GrpE. It is the nucleotide exchange factor for DnaK and may function as a thermosensor. Unfolded proteins bind initially to DnaJ; upon interaction with the DnaJ-bound protein, DnaK hydrolyzes its bound ATP, resulting in the formation of a stable complex. GrpE releases ADP from DnaK; ATP binding to DnaK triggers the release of the substrate protein, thus completing the reaction cycle. Several rounds of ATP-dependent interactions between DnaJ, DnaK and GrpE are required for fully efficient folding.</text>
</comment>
<comment type="subunit">
    <text evidence="3">Homodimer.</text>
</comment>
<evidence type="ECO:0000313" key="6">
    <source>
        <dbReference type="Proteomes" id="UP000182465"/>
    </source>
</evidence>
<organism evidence="5 6">
    <name type="scientific">Candidatus Kuenenbacteria bacterium CG1_02_38_13</name>
    <dbReference type="NCBI Taxonomy" id="1805235"/>
    <lineage>
        <taxon>Bacteria</taxon>
        <taxon>Candidatus Kueneniibacteriota</taxon>
    </lineage>
</organism>
<comment type="subcellular location">
    <subcellularLocation>
        <location evidence="3">Cytoplasm</location>
    </subcellularLocation>
</comment>
<dbReference type="Pfam" id="PF01025">
    <property type="entry name" value="GrpE"/>
    <property type="match status" value="1"/>
</dbReference>
<dbReference type="GO" id="GO:0051082">
    <property type="term" value="F:unfolded protein binding"/>
    <property type="evidence" value="ECO:0007669"/>
    <property type="project" value="TreeGrafter"/>
</dbReference>
<dbReference type="GO" id="GO:0042803">
    <property type="term" value="F:protein homodimerization activity"/>
    <property type="evidence" value="ECO:0007669"/>
    <property type="project" value="InterPro"/>
</dbReference>
<dbReference type="Gene3D" id="2.30.22.10">
    <property type="entry name" value="Head domain of nucleotide exchange factor GrpE"/>
    <property type="match status" value="1"/>
</dbReference>
<dbReference type="InterPro" id="IPR013805">
    <property type="entry name" value="GrpE_CC"/>
</dbReference>
<dbReference type="SUPFAM" id="SSF58014">
    <property type="entry name" value="Coiled-coil domain of nucleotide exchange factor GrpE"/>
    <property type="match status" value="1"/>
</dbReference>
<dbReference type="AlphaFoldDB" id="A0A1J4TY89"/>
<dbReference type="Gene3D" id="3.90.20.20">
    <property type="match status" value="1"/>
</dbReference>
<comment type="similarity">
    <text evidence="1 3 4">Belongs to the GrpE family.</text>
</comment>
<dbReference type="GO" id="GO:0051087">
    <property type="term" value="F:protein-folding chaperone binding"/>
    <property type="evidence" value="ECO:0007669"/>
    <property type="project" value="InterPro"/>
</dbReference>
<sequence>MFKKKEETRSVTIEELKAKSDEYLAGWQRAKADYHNLEKEVGTQRQMWVKMANADLLIDILPIYNNLKLAVKHIPESQKKESWVVGVEHIKNQLKSFLDKNGIEEIEAKEGDSFDPELHDAIDAALTQAQPDTAIEPNKTNKQIIKQEIQAGYKLHGKVLHPARVIVG</sequence>
<dbReference type="HAMAP" id="MF_01151">
    <property type="entry name" value="GrpE"/>
    <property type="match status" value="1"/>
</dbReference>
<evidence type="ECO:0000313" key="5">
    <source>
        <dbReference type="EMBL" id="OIO16592.1"/>
    </source>
</evidence>
<dbReference type="EMBL" id="MNVB01000057">
    <property type="protein sequence ID" value="OIO16592.1"/>
    <property type="molecule type" value="Genomic_DNA"/>
</dbReference>
<name>A0A1J4TY89_9BACT</name>
<comment type="caution">
    <text evidence="5">The sequence shown here is derived from an EMBL/GenBank/DDBJ whole genome shotgun (WGS) entry which is preliminary data.</text>
</comment>
<dbReference type="GO" id="GO:0006457">
    <property type="term" value="P:protein folding"/>
    <property type="evidence" value="ECO:0007669"/>
    <property type="project" value="InterPro"/>
</dbReference>
<dbReference type="SUPFAM" id="SSF51064">
    <property type="entry name" value="Head domain of nucleotide exchange factor GrpE"/>
    <property type="match status" value="1"/>
</dbReference>
<evidence type="ECO:0000256" key="3">
    <source>
        <dbReference type="HAMAP-Rule" id="MF_01151"/>
    </source>
</evidence>
<keyword evidence="2 3" id="KW-0143">Chaperone</keyword>
<gene>
    <name evidence="3" type="primary">grpE</name>
    <name evidence="5" type="ORF">AUJ29_02550</name>
</gene>
<dbReference type="PRINTS" id="PR00773">
    <property type="entry name" value="GRPEPROTEIN"/>
</dbReference>
<dbReference type="GO" id="GO:0005737">
    <property type="term" value="C:cytoplasm"/>
    <property type="evidence" value="ECO:0007669"/>
    <property type="project" value="UniProtKB-SubCell"/>
</dbReference>
<evidence type="ECO:0000256" key="2">
    <source>
        <dbReference type="ARBA" id="ARBA00023186"/>
    </source>
</evidence>
<keyword evidence="3" id="KW-0346">Stress response</keyword>
<evidence type="ECO:0000256" key="4">
    <source>
        <dbReference type="RuleBase" id="RU004478"/>
    </source>
</evidence>
<dbReference type="Proteomes" id="UP000182465">
    <property type="component" value="Unassembled WGS sequence"/>
</dbReference>
<accession>A0A1J4TY89</accession>
<dbReference type="PANTHER" id="PTHR21237:SF23">
    <property type="entry name" value="GRPE PROTEIN HOMOLOG, MITOCHONDRIAL"/>
    <property type="match status" value="1"/>
</dbReference>
<keyword evidence="3" id="KW-0963">Cytoplasm</keyword>